<keyword evidence="3" id="KW-1185">Reference proteome</keyword>
<dbReference type="InterPro" id="IPR002035">
    <property type="entry name" value="VWF_A"/>
</dbReference>
<dbReference type="SUPFAM" id="SSF53300">
    <property type="entry name" value="vWA-like"/>
    <property type="match status" value="1"/>
</dbReference>
<evidence type="ECO:0000259" key="1">
    <source>
        <dbReference type="Pfam" id="PF13768"/>
    </source>
</evidence>
<dbReference type="Pfam" id="PF13768">
    <property type="entry name" value="VWA_3"/>
    <property type="match status" value="1"/>
</dbReference>
<dbReference type="InterPro" id="IPR023674">
    <property type="entry name" value="Ribosomal_uL1-like"/>
</dbReference>
<evidence type="ECO:0000313" key="2">
    <source>
        <dbReference type="EMBL" id="RWR83902.1"/>
    </source>
</evidence>
<evidence type="ECO:0000313" key="3">
    <source>
        <dbReference type="Proteomes" id="UP000283530"/>
    </source>
</evidence>
<dbReference type="OrthoDB" id="1729737at2759"/>
<dbReference type="Proteomes" id="UP000283530">
    <property type="component" value="Unassembled WGS sequence"/>
</dbReference>
<dbReference type="SUPFAM" id="SSF56808">
    <property type="entry name" value="Ribosomal protein L1"/>
    <property type="match status" value="1"/>
</dbReference>
<accession>A0A443NZI9</accession>
<dbReference type="InterPro" id="IPR036465">
    <property type="entry name" value="vWFA_dom_sf"/>
</dbReference>
<dbReference type="PANTHER" id="PTHR46503:SF1">
    <property type="entry name" value="INTER-ALPHA-TRYPSIN INHIBITOR HEAVY CHAIN-LIKE PROTEIN"/>
    <property type="match status" value="1"/>
</dbReference>
<reference evidence="2 3" key="1">
    <citation type="journal article" date="2019" name="Nat. Plants">
        <title>Stout camphor tree genome fills gaps in understanding of flowering plant genome evolution.</title>
        <authorList>
            <person name="Chaw S.M."/>
            <person name="Liu Y.C."/>
            <person name="Wu Y.W."/>
            <person name="Wang H.Y."/>
            <person name="Lin C.I."/>
            <person name="Wu C.S."/>
            <person name="Ke H.M."/>
            <person name="Chang L.Y."/>
            <person name="Hsu C.Y."/>
            <person name="Yang H.T."/>
            <person name="Sudianto E."/>
            <person name="Hsu M.H."/>
            <person name="Wu K.P."/>
            <person name="Wang L.N."/>
            <person name="Leebens-Mack J.H."/>
            <person name="Tsai I.J."/>
        </authorList>
    </citation>
    <scope>NUCLEOTIDE SEQUENCE [LARGE SCALE GENOMIC DNA]</scope>
    <source>
        <strain evidence="3">cv. Chaw 1501</strain>
        <tissue evidence="2">Young leaves</tissue>
    </source>
</reference>
<feature type="domain" description="VWFA" evidence="1">
    <location>
        <begin position="161"/>
        <end position="254"/>
    </location>
</feature>
<protein>
    <recommendedName>
        <fullName evidence="1">VWFA domain-containing protein</fullName>
    </recommendedName>
</protein>
<name>A0A443NZI9_9MAGN</name>
<dbReference type="InterPro" id="IPR028364">
    <property type="entry name" value="Ribosomal_uL1/biogenesis"/>
</dbReference>
<dbReference type="PANTHER" id="PTHR46503">
    <property type="entry name" value="INTER-ALPHA-TRYPSIN INHIBITOR HEAVY CHAIN-LIKE PROTEIN"/>
    <property type="match status" value="1"/>
</dbReference>
<organism evidence="2 3">
    <name type="scientific">Cinnamomum micranthum f. kanehirae</name>
    <dbReference type="NCBI Taxonomy" id="337451"/>
    <lineage>
        <taxon>Eukaryota</taxon>
        <taxon>Viridiplantae</taxon>
        <taxon>Streptophyta</taxon>
        <taxon>Embryophyta</taxon>
        <taxon>Tracheophyta</taxon>
        <taxon>Spermatophyta</taxon>
        <taxon>Magnoliopsida</taxon>
        <taxon>Magnoliidae</taxon>
        <taxon>Laurales</taxon>
        <taxon>Lauraceae</taxon>
        <taxon>Cinnamomum</taxon>
    </lineage>
</organism>
<dbReference type="EMBL" id="QPKB01000004">
    <property type="protein sequence ID" value="RWR83902.1"/>
    <property type="molecule type" value="Genomic_DNA"/>
</dbReference>
<gene>
    <name evidence="2" type="ORF">CKAN_01268100</name>
</gene>
<sequence>MVTLVSQEVEEILTGRRRAAVNTSGQFVGLAKVVGPKLSASVLVNWISLSNYKSLLPGNAGKFPTLVSHQESLESKVNETKAMVKFQLKKVLCMGVAVGNCGMEEKQIFQNVQFSINFLVSANDIFGCLLLQSPSVHDFDQREIFCVYLFPGQKKQVFRKEVVFLVDISGSMQGKPLENARIAIATSLSKLSPKDSFSIIAFNEETSAFSSSMEFATEEVIERATQWISEPAHIPLQIHSVTGSSTTKVAADIFLPQKEHPRADVPIQTTKRQGGPSKDQHAPELRALTVTDGLNELANLKETI</sequence>
<dbReference type="Gene3D" id="3.40.50.410">
    <property type="entry name" value="von Willebrand factor, type A domain"/>
    <property type="match status" value="1"/>
</dbReference>
<dbReference type="AlphaFoldDB" id="A0A443NZI9"/>
<dbReference type="Gene3D" id="3.30.190.20">
    <property type="match status" value="1"/>
</dbReference>
<dbReference type="Pfam" id="PF00687">
    <property type="entry name" value="Ribosomal_L1"/>
    <property type="match status" value="1"/>
</dbReference>
<proteinExistence type="predicted"/>
<dbReference type="STRING" id="337451.A0A443NZI9"/>
<comment type="caution">
    <text evidence="2">The sequence shown here is derived from an EMBL/GenBank/DDBJ whole genome shotgun (WGS) entry which is preliminary data.</text>
</comment>